<feature type="compositionally biased region" description="Low complexity" evidence="1">
    <location>
        <begin position="56"/>
        <end position="71"/>
    </location>
</feature>
<dbReference type="RefSeq" id="WP_329398471.1">
    <property type="nucleotide sequence ID" value="NZ_CP109019.1"/>
</dbReference>
<reference evidence="2" key="1">
    <citation type="submission" date="2022-10" db="EMBL/GenBank/DDBJ databases">
        <title>The complete genomes of actinobacterial strains from the NBC collection.</title>
        <authorList>
            <person name="Joergensen T.S."/>
            <person name="Alvarez Arevalo M."/>
            <person name="Sterndorff E.B."/>
            <person name="Faurdal D."/>
            <person name="Vuksanovic O."/>
            <person name="Mourched A.-S."/>
            <person name="Charusanti P."/>
            <person name="Shaw S."/>
            <person name="Blin K."/>
            <person name="Weber T."/>
        </authorList>
    </citation>
    <scope>NUCLEOTIDE SEQUENCE</scope>
    <source>
        <strain evidence="2">NBC_00668</strain>
    </source>
</reference>
<gene>
    <name evidence="2" type="ORF">OG515_13095</name>
</gene>
<feature type="region of interest" description="Disordered" evidence="1">
    <location>
        <begin position="1"/>
        <end position="91"/>
    </location>
</feature>
<feature type="compositionally biased region" description="Pro residues" evidence="1">
    <location>
        <begin position="72"/>
        <end position="82"/>
    </location>
</feature>
<dbReference type="EMBL" id="CP109019">
    <property type="protein sequence ID" value="WUT83073.1"/>
    <property type="molecule type" value="Genomic_DNA"/>
</dbReference>
<evidence type="ECO:0000256" key="1">
    <source>
        <dbReference type="SAM" id="MobiDB-lite"/>
    </source>
</evidence>
<keyword evidence="3" id="KW-1185">Reference proteome</keyword>
<evidence type="ECO:0000313" key="2">
    <source>
        <dbReference type="EMBL" id="WUT83073.1"/>
    </source>
</evidence>
<dbReference type="Proteomes" id="UP001432060">
    <property type="component" value="Chromosome"/>
</dbReference>
<proteinExistence type="predicted"/>
<accession>A0ABZ1XHR9</accession>
<sequence length="167" mass="17526">MRRDEGETGRGPAEAKVSPAVRGSDPAVDAPGGTAVRGSDPALDAPAGGTAVRVPGAAGTASSAASTADQPQPQPLPPPPAELAPAPLLPTEERDKWALRLHRAVSGFIDEPRQSVEEADAVLGETAARVAELVKERRQSVPAKADTEELRLALRDYRELTERMLEL</sequence>
<name>A0ABZ1XHR9_9ACTN</name>
<evidence type="ECO:0000313" key="3">
    <source>
        <dbReference type="Proteomes" id="UP001432060"/>
    </source>
</evidence>
<protein>
    <submittedName>
        <fullName evidence="2">Uncharacterized protein</fullName>
    </submittedName>
</protein>
<organism evidence="2 3">
    <name type="scientific">Streptomyces melanogenes</name>
    <dbReference type="NCBI Taxonomy" id="67326"/>
    <lineage>
        <taxon>Bacteria</taxon>
        <taxon>Bacillati</taxon>
        <taxon>Actinomycetota</taxon>
        <taxon>Actinomycetes</taxon>
        <taxon>Kitasatosporales</taxon>
        <taxon>Streptomycetaceae</taxon>
        <taxon>Streptomyces</taxon>
    </lineage>
</organism>